<proteinExistence type="predicted"/>
<dbReference type="Pfam" id="PF08220">
    <property type="entry name" value="HTH_DeoR"/>
    <property type="match status" value="1"/>
</dbReference>
<dbReference type="InterPro" id="IPR037171">
    <property type="entry name" value="NagB/RpiA_transferase-like"/>
</dbReference>
<dbReference type="InterPro" id="IPR001034">
    <property type="entry name" value="DeoR_HTH"/>
</dbReference>
<dbReference type="STRING" id="1908266.BKK55_01380"/>
<keyword evidence="2" id="KW-0804">Transcription</keyword>
<dbReference type="SUPFAM" id="SSF100950">
    <property type="entry name" value="NagB/RpiA/CoA transferase-like"/>
    <property type="match status" value="1"/>
</dbReference>
<dbReference type="OrthoDB" id="9814815at2"/>
<organism evidence="4 5">
    <name type="scientific">Rodentibacter genomosp. 2</name>
    <dbReference type="NCBI Taxonomy" id="1908266"/>
    <lineage>
        <taxon>Bacteria</taxon>
        <taxon>Pseudomonadati</taxon>
        <taxon>Pseudomonadota</taxon>
        <taxon>Gammaproteobacteria</taxon>
        <taxon>Pasteurellales</taxon>
        <taxon>Pasteurellaceae</taxon>
        <taxon>Rodentibacter</taxon>
    </lineage>
</organism>
<dbReference type="InterPro" id="IPR014036">
    <property type="entry name" value="DeoR-like_C"/>
</dbReference>
<reference evidence="4 5" key="1">
    <citation type="submission" date="2016-10" db="EMBL/GenBank/DDBJ databases">
        <title>Rodentibacter gen. nov. and new species.</title>
        <authorList>
            <person name="Christensen H."/>
        </authorList>
    </citation>
    <scope>NUCLEOTIDE SEQUENCE [LARGE SCALE GENOMIC DNA]</scope>
    <source>
        <strain evidence="4 5">1996246016</strain>
    </source>
</reference>
<dbReference type="Proteomes" id="UP000188541">
    <property type="component" value="Unassembled WGS sequence"/>
</dbReference>
<feature type="domain" description="HTH deoR-type" evidence="3">
    <location>
        <begin position="3"/>
        <end position="58"/>
    </location>
</feature>
<keyword evidence="1" id="KW-0805">Transcription regulation</keyword>
<dbReference type="GO" id="GO:0003700">
    <property type="term" value="F:DNA-binding transcription factor activity"/>
    <property type="evidence" value="ECO:0007669"/>
    <property type="project" value="InterPro"/>
</dbReference>
<accession>A0A1V3JQ53</accession>
<evidence type="ECO:0000313" key="4">
    <source>
        <dbReference type="EMBL" id="OOF58802.1"/>
    </source>
</evidence>
<name>A0A1V3JQ53_9PAST</name>
<dbReference type="Pfam" id="PF00455">
    <property type="entry name" value="DeoRC"/>
    <property type="match status" value="1"/>
</dbReference>
<sequence>MNTFERRNQIIELLKENTSVLVNDLAKRFNVSEVSIRTDLRILEEQRQLVRFHGGAAALTSQEKETFLEERYNLSHDPKARIAQAAAQLVKEGDTIILDSGSTTMLVAHELLKIKNITVITNNLPAAVVLSDSPNITLVLCGGTVRHKTRSMHGSITENSLNGIRGDIMFVGADGVDAKIGLTTFNEGYHVSTVMAGISAKVVAVVDSTKFNRNGFNLVLPMSKVDLIITDNKLNDKRQEELSKENISFIIV</sequence>
<dbReference type="Gene3D" id="1.10.10.10">
    <property type="entry name" value="Winged helix-like DNA-binding domain superfamily/Winged helix DNA-binding domain"/>
    <property type="match status" value="1"/>
</dbReference>
<dbReference type="AlphaFoldDB" id="A0A1V3JQ53"/>
<dbReference type="PANTHER" id="PTHR30363:SF44">
    <property type="entry name" value="AGA OPERON TRANSCRIPTIONAL REPRESSOR-RELATED"/>
    <property type="match status" value="1"/>
</dbReference>
<dbReference type="PROSITE" id="PS51000">
    <property type="entry name" value="HTH_DEOR_2"/>
    <property type="match status" value="1"/>
</dbReference>
<evidence type="ECO:0000256" key="2">
    <source>
        <dbReference type="ARBA" id="ARBA00023163"/>
    </source>
</evidence>
<dbReference type="SUPFAM" id="SSF46785">
    <property type="entry name" value="Winged helix' DNA-binding domain"/>
    <property type="match status" value="1"/>
</dbReference>
<dbReference type="EMBL" id="MLHO01000011">
    <property type="protein sequence ID" value="OOF58802.1"/>
    <property type="molecule type" value="Genomic_DNA"/>
</dbReference>
<keyword evidence="5" id="KW-1185">Reference proteome</keyword>
<dbReference type="InterPro" id="IPR036388">
    <property type="entry name" value="WH-like_DNA-bd_sf"/>
</dbReference>
<dbReference type="SMART" id="SM00420">
    <property type="entry name" value="HTH_DEOR"/>
    <property type="match status" value="1"/>
</dbReference>
<evidence type="ECO:0000259" key="3">
    <source>
        <dbReference type="PROSITE" id="PS51000"/>
    </source>
</evidence>
<dbReference type="InterPro" id="IPR036390">
    <property type="entry name" value="WH_DNA-bd_sf"/>
</dbReference>
<dbReference type="PANTHER" id="PTHR30363">
    <property type="entry name" value="HTH-TYPE TRANSCRIPTIONAL REGULATOR SRLR-RELATED"/>
    <property type="match status" value="1"/>
</dbReference>
<evidence type="ECO:0000313" key="5">
    <source>
        <dbReference type="Proteomes" id="UP000188541"/>
    </source>
</evidence>
<protein>
    <submittedName>
        <fullName evidence="4">Transcriptional regulator</fullName>
    </submittedName>
</protein>
<dbReference type="Gene3D" id="3.40.50.1360">
    <property type="match status" value="1"/>
</dbReference>
<evidence type="ECO:0000256" key="1">
    <source>
        <dbReference type="ARBA" id="ARBA00023015"/>
    </source>
</evidence>
<gene>
    <name evidence="4" type="ORF">BKK55_01380</name>
</gene>
<comment type="caution">
    <text evidence="4">The sequence shown here is derived from an EMBL/GenBank/DDBJ whole genome shotgun (WGS) entry which is preliminary data.</text>
</comment>
<dbReference type="RefSeq" id="WP_077550265.1">
    <property type="nucleotide sequence ID" value="NZ_MLHO01000011.1"/>
</dbReference>
<dbReference type="InterPro" id="IPR050313">
    <property type="entry name" value="Carb_Metab_HTH_regulators"/>
</dbReference>
<dbReference type="SMART" id="SM01134">
    <property type="entry name" value="DeoRC"/>
    <property type="match status" value="1"/>
</dbReference>